<protein>
    <submittedName>
        <fullName evidence="2">Uncharacterized protein</fullName>
    </submittedName>
</protein>
<sequence>MSEHEPTVTPEARLAPERTSPDWRRLEVASCRFGHPIADGIAAALAEHREVDQDTARCIAHALGRAFGRESALAEFGRTGESTYVDLREEYLRLYTDDGATAEAKELIDWLGTYLIDKMGTGSGRTYQNEHLPPKLDRLLVRTTLTTSGKPVTVHVPASLDAAGMEQLIVRLEECDEFFGPAFRAFLSLPDVNAAAADLFDSFQENYVGSFNSIDDAVYALSPLEDWEIELGNWADDHGLPADAVQLNIDYIIERTREVYDLVDEGGMLYAFNK</sequence>
<reference evidence="1 4" key="2">
    <citation type="submission" date="2020-07" db="EMBL/GenBank/DDBJ databases">
        <title>Sequencing the genomes of 1000 actinobacteria strains.</title>
        <authorList>
            <person name="Klenk H.-P."/>
        </authorList>
    </citation>
    <scope>NUCLEOTIDE SEQUENCE [LARGE SCALE GENOMIC DNA]</scope>
    <source>
        <strain evidence="1 4">DSM 23870</strain>
    </source>
</reference>
<dbReference type="Proteomes" id="UP000581087">
    <property type="component" value="Unassembled WGS sequence"/>
</dbReference>
<dbReference type="RefSeq" id="WP_129174660.1">
    <property type="nucleotide sequence ID" value="NZ_JACCBI010000001.1"/>
</dbReference>
<organism evidence="2 3">
    <name type="scientific">Agromyces atrinae</name>
    <dbReference type="NCBI Taxonomy" id="592376"/>
    <lineage>
        <taxon>Bacteria</taxon>
        <taxon>Bacillati</taxon>
        <taxon>Actinomycetota</taxon>
        <taxon>Actinomycetes</taxon>
        <taxon>Micrococcales</taxon>
        <taxon>Microbacteriaceae</taxon>
        <taxon>Agromyces</taxon>
    </lineage>
</organism>
<dbReference type="Proteomes" id="UP000292686">
    <property type="component" value="Unassembled WGS sequence"/>
</dbReference>
<evidence type="ECO:0000313" key="3">
    <source>
        <dbReference type="Proteomes" id="UP000292686"/>
    </source>
</evidence>
<keyword evidence="3" id="KW-1185">Reference proteome</keyword>
<evidence type="ECO:0000313" key="4">
    <source>
        <dbReference type="Proteomes" id="UP000581087"/>
    </source>
</evidence>
<proteinExistence type="predicted"/>
<dbReference type="AlphaFoldDB" id="A0A4Q2M4E9"/>
<gene>
    <name evidence="1" type="ORF">BJ972_000916</name>
    <name evidence="2" type="ORF">ESP50_10020</name>
</gene>
<name>A0A4Q2M4E9_9MICO</name>
<evidence type="ECO:0000313" key="2">
    <source>
        <dbReference type="EMBL" id="RXZ86708.1"/>
    </source>
</evidence>
<comment type="caution">
    <text evidence="2">The sequence shown here is derived from an EMBL/GenBank/DDBJ whole genome shotgun (WGS) entry which is preliminary data.</text>
</comment>
<accession>A0A4Q2M4E9</accession>
<reference evidence="2 3" key="1">
    <citation type="submission" date="2019-01" db="EMBL/GenBank/DDBJ databases">
        <title>Agromyces.</title>
        <authorList>
            <person name="Li J."/>
        </authorList>
    </citation>
    <scope>NUCLEOTIDE SEQUENCE [LARGE SCALE GENOMIC DNA]</scope>
    <source>
        <strain evidence="2 3">DSM 23870</strain>
    </source>
</reference>
<dbReference type="OrthoDB" id="5051226at2"/>
<evidence type="ECO:0000313" key="1">
    <source>
        <dbReference type="EMBL" id="NYD66397.1"/>
    </source>
</evidence>
<dbReference type="EMBL" id="JACCBI010000001">
    <property type="protein sequence ID" value="NYD66397.1"/>
    <property type="molecule type" value="Genomic_DNA"/>
</dbReference>
<dbReference type="EMBL" id="SDPM01000004">
    <property type="protein sequence ID" value="RXZ86708.1"/>
    <property type="molecule type" value="Genomic_DNA"/>
</dbReference>